<dbReference type="EMBL" id="RBUM01000536">
    <property type="protein sequence ID" value="RMV07858.1"/>
    <property type="molecule type" value="Genomic_DNA"/>
</dbReference>
<protein>
    <submittedName>
        <fullName evidence="1">LacI family transcriptional regulator</fullName>
    </submittedName>
</protein>
<dbReference type="AlphaFoldDB" id="A0A3M5ZMR1"/>
<organism evidence="1 2">
    <name type="scientific">Pseudomonas savastanoi</name>
    <name type="common">Pseudomonas syringae pv. savastanoi</name>
    <dbReference type="NCBI Taxonomy" id="29438"/>
    <lineage>
        <taxon>Bacteria</taxon>
        <taxon>Pseudomonadati</taxon>
        <taxon>Pseudomonadota</taxon>
        <taxon>Gammaproteobacteria</taxon>
        <taxon>Pseudomonadales</taxon>
        <taxon>Pseudomonadaceae</taxon>
        <taxon>Pseudomonas</taxon>
    </lineage>
</organism>
<reference evidence="1 2" key="1">
    <citation type="submission" date="2018-08" db="EMBL/GenBank/DDBJ databases">
        <title>Recombination of ecologically and evolutionarily significant loci maintains genetic cohesion in the Pseudomonas syringae species complex.</title>
        <authorList>
            <person name="Dillon M."/>
            <person name="Thakur S."/>
            <person name="Almeida R.N.D."/>
            <person name="Weir B.S."/>
            <person name="Guttman D.S."/>
        </authorList>
    </citation>
    <scope>NUCLEOTIDE SEQUENCE [LARGE SCALE GENOMIC DNA]</scope>
    <source>
        <strain evidence="1 2">ICMP 11899</strain>
    </source>
</reference>
<accession>A0A3M5ZMR1</accession>
<evidence type="ECO:0000313" key="1">
    <source>
        <dbReference type="EMBL" id="RMV07858.1"/>
    </source>
</evidence>
<evidence type="ECO:0000313" key="2">
    <source>
        <dbReference type="Proteomes" id="UP000270795"/>
    </source>
</evidence>
<sequence>MLIELQTVNSFDPLRHRVYVPLQIVTSENTDA</sequence>
<proteinExistence type="predicted"/>
<dbReference type="Proteomes" id="UP000270795">
    <property type="component" value="Unassembled WGS sequence"/>
</dbReference>
<comment type="caution">
    <text evidence="1">The sequence shown here is derived from an EMBL/GenBank/DDBJ whole genome shotgun (WGS) entry which is preliminary data.</text>
</comment>
<gene>
    <name evidence="1" type="ORF">ALP17_05143</name>
</gene>
<name>A0A3M5ZMR1_PSESS</name>